<dbReference type="EMBL" id="FWZT01000001">
    <property type="protein sequence ID" value="SME89098.1"/>
    <property type="molecule type" value="Genomic_DNA"/>
</dbReference>
<dbReference type="OrthoDB" id="5446509at2"/>
<protein>
    <recommendedName>
        <fullName evidence="1">DUF4340 domain-containing protein</fullName>
    </recommendedName>
</protein>
<evidence type="ECO:0000313" key="3">
    <source>
        <dbReference type="Proteomes" id="UP000192907"/>
    </source>
</evidence>
<reference evidence="3" key="1">
    <citation type="submission" date="2017-04" db="EMBL/GenBank/DDBJ databases">
        <authorList>
            <person name="Varghese N."/>
            <person name="Submissions S."/>
        </authorList>
    </citation>
    <scope>NUCLEOTIDE SEQUENCE [LARGE SCALE GENOMIC DNA]</scope>
    <source>
        <strain evidence="3">RKEM611</strain>
    </source>
</reference>
<accession>A0A1Y6B4N1</accession>
<dbReference type="Proteomes" id="UP000192907">
    <property type="component" value="Unassembled WGS sequence"/>
</dbReference>
<evidence type="ECO:0000313" key="2">
    <source>
        <dbReference type="EMBL" id="SME89098.1"/>
    </source>
</evidence>
<name>A0A1Y6B4N1_9BACT</name>
<dbReference type="RefSeq" id="WP_132314645.1">
    <property type="nucleotide sequence ID" value="NZ_FWZT01000001.1"/>
</dbReference>
<evidence type="ECO:0000259" key="1">
    <source>
        <dbReference type="Pfam" id="PF14238"/>
    </source>
</evidence>
<sequence length="445" mass="50257">MKSLKTPLILLVIIAALAGVGYWDEWQTKQDKDASDKKNLLFTDLKAEDVSKISIQSQDKGLIVAEKRDAVWHLVKPRSARADQDKLSSLVKSLVDYKYERDLGAQKDDGYGLEEPKVKVIITHGDKTTSLMIGNKSPVGFSSYLKLADNDAVFLGNHYIFTSLDKKFDDFRDKTLGLPKLSRLDRWELNLPEQQFAFARKDQGWVFESPVTNQSLDEEALRKSVSAFSGSIVEEFIDEPSTELMEALKIGQNGTENLGNVAWTDFQGQRSSLLILSNNESLYGKLNDQQGYLKLSDELRSELEKTLWDFQDKRLVSFDSNSVKSVLIDGTSFIKSENGVWNEAGKEEVSVEHPRLLLVDLEYGRAISIIEKEWDLGEPLHRAEITMNDGGVLKISVWQHPENEGEAIIRKEHESSKFYITEDSILENFVASEVEDDEAPLESQG</sequence>
<proteinExistence type="predicted"/>
<feature type="domain" description="DUF4340" evidence="1">
    <location>
        <begin position="72"/>
        <end position="240"/>
    </location>
</feature>
<dbReference type="STRING" id="1513793.SAMN06296036_101228"/>
<dbReference type="InterPro" id="IPR025641">
    <property type="entry name" value="DUF4340"/>
</dbReference>
<gene>
    <name evidence="2" type="ORF">SAMN06296036_101228</name>
</gene>
<dbReference type="AlphaFoldDB" id="A0A1Y6B4N1"/>
<dbReference type="Pfam" id="PF14238">
    <property type="entry name" value="DUF4340"/>
    <property type="match status" value="1"/>
</dbReference>
<organism evidence="2 3">
    <name type="scientific">Pseudobacteriovorax antillogorgiicola</name>
    <dbReference type="NCBI Taxonomy" id="1513793"/>
    <lineage>
        <taxon>Bacteria</taxon>
        <taxon>Pseudomonadati</taxon>
        <taxon>Bdellovibrionota</taxon>
        <taxon>Oligoflexia</taxon>
        <taxon>Oligoflexales</taxon>
        <taxon>Pseudobacteriovoracaceae</taxon>
        <taxon>Pseudobacteriovorax</taxon>
    </lineage>
</organism>
<keyword evidence="3" id="KW-1185">Reference proteome</keyword>